<protein>
    <submittedName>
        <fullName evidence="2">Uncharacterized protein</fullName>
    </submittedName>
</protein>
<gene>
    <name evidence="2" type="ORF">CCH79_00018402</name>
</gene>
<keyword evidence="3" id="KW-1185">Reference proteome</keyword>
<dbReference type="EMBL" id="NHOQ01002303">
    <property type="protein sequence ID" value="PWA18321.1"/>
    <property type="molecule type" value="Genomic_DNA"/>
</dbReference>
<dbReference type="AlphaFoldDB" id="A0A315V6N5"/>
<name>A0A315V6N5_GAMAF</name>
<comment type="caution">
    <text evidence="2">The sequence shown here is derived from an EMBL/GenBank/DDBJ whole genome shotgun (WGS) entry which is preliminary data.</text>
</comment>
<reference evidence="2 3" key="1">
    <citation type="journal article" date="2018" name="G3 (Bethesda)">
        <title>A High-Quality Reference Genome for the Invasive Mosquitofish Gambusia affinis Using a Chicago Library.</title>
        <authorList>
            <person name="Hoffberg S.L."/>
            <person name="Troendle N.J."/>
            <person name="Glenn T.C."/>
            <person name="Mahmud O."/>
            <person name="Louha S."/>
            <person name="Chalopin D."/>
            <person name="Bennetzen J.L."/>
            <person name="Mauricio R."/>
        </authorList>
    </citation>
    <scope>NUCLEOTIDE SEQUENCE [LARGE SCALE GENOMIC DNA]</scope>
    <source>
        <strain evidence="2">NE01/NJP1002.9</strain>
        <tissue evidence="2">Muscle</tissue>
    </source>
</reference>
<feature type="region of interest" description="Disordered" evidence="1">
    <location>
        <begin position="67"/>
        <end position="88"/>
    </location>
</feature>
<sequence length="142" mass="16320">MQALLSVLVSLSTRTNAERKRQKMNSWPSIKGRLQPAILTTTKGRWALARGQVLHMVTWGQAVQMGPAEASSPYTPTPAHQRSAAKVSERALPVRTAYSWIPRLDQDQKELKEDCQKMFQYLGFQEWKMEFRHPKQGHEVLF</sequence>
<organism evidence="2 3">
    <name type="scientific">Gambusia affinis</name>
    <name type="common">Western mosquitofish</name>
    <name type="synonym">Heterandria affinis</name>
    <dbReference type="NCBI Taxonomy" id="33528"/>
    <lineage>
        <taxon>Eukaryota</taxon>
        <taxon>Metazoa</taxon>
        <taxon>Chordata</taxon>
        <taxon>Craniata</taxon>
        <taxon>Vertebrata</taxon>
        <taxon>Euteleostomi</taxon>
        <taxon>Actinopterygii</taxon>
        <taxon>Neopterygii</taxon>
        <taxon>Teleostei</taxon>
        <taxon>Neoteleostei</taxon>
        <taxon>Acanthomorphata</taxon>
        <taxon>Ovalentaria</taxon>
        <taxon>Atherinomorphae</taxon>
        <taxon>Cyprinodontiformes</taxon>
        <taxon>Poeciliidae</taxon>
        <taxon>Poeciliinae</taxon>
        <taxon>Gambusia</taxon>
    </lineage>
</organism>
<evidence type="ECO:0000313" key="2">
    <source>
        <dbReference type="EMBL" id="PWA18321.1"/>
    </source>
</evidence>
<evidence type="ECO:0000256" key="1">
    <source>
        <dbReference type="SAM" id="MobiDB-lite"/>
    </source>
</evidence>
<dbReference type="Proteomes" id="UP000250572">
    <property type="component" value="Unassembled WGS sequence"/>
</dbReference>
<accession>A0A315V6N5</accession>
<evidence type="ECO:0000313" key="3">
    <source>
        <dbReference type="Proteomes" id="UP000250572"/>
    </source>
</evidence>
<proteinExistence type="predicted"/>